<evidence type="ECO:0000313" key="2">
    <source>
        <dbReference type="Proteomes" id="UP000439903"/>
    </source>
</evidence>
<sequence>MEILIDYSCLMVDTSDTHAQKIKHLSINTQIMELFDDTEPIGTATDEAENEESNEHLNDAITEDFHDITYELI</sequence>
<reference evidence="1 2" key="1">
    <citation type="journal article" date="2019" name="Environ. Microbiol.">
        <title>At the nexus of three kingdoms: the genome of the mycorrhizal fungus Gigaspora margarita provides insights into plant, endobacterial and fungal interactions.</title>
        <authorList>
            <person name="Venice F."/>
            <person name="Ghignone S."/>
            <person name="Salvioli di Fossalunga A."/>
            <person name="Amselem J."/>
            <person name="Novero M."/>
            <person name="Xianan X."/>
            <person name="Sedzielewska Toro K."/>
            <person name="Morin E."/>
            <person name="Lipzen A."/>
            <person name="Grigoriev I.V."/>
            <person name="Henrissat B."/>
            <person name="Martin F.M."/>
            <person name="Bonfante P."/>
        </authorList>
    </citation>
    <scope>NUCLEOTIDE SEQUENCE [LARGE SCALE GENOMIC DNA]</scope>
    <source>
        <strain evidence="1 2">BEG34</strain>
    </source>
</reference>
<name>A0A8H4A4W5_GIGMA</name>
<proteinExistence type="predicted"/>
<protein>
    <submittedName>
        <fullName evidence="1">Uncharacterized protein</fullName>
    </submittedName>
</protein>
<dbReference type="EMBL" id="WTPW01001523">
    <property type="protein sequence ID" value="KAF0430335.1"/>
    <property type="molecule type" value="Genomic_DNA"/>
</dbReference>
<accession>A0A8H4A4W5</accession>
<evidence type="ECO:0000313" key="1">
    <source>
        <dbReference type="EMBL" id="KAF0430335.1"/>
    </source>
</evidence>
<dbReference type="AlphaFoldDB" id="A0A8H4A4W5"/>
<keyword evidence="2" id="KW-1185">Reference proteome</keyword>
<gene>
    <name evidence="1" type="ORF">F8M41_005539</name>
</gene>
<organism evidence="1 2">
    <name type="scientific">Gigaspora margarita</name>
    <dbReference type="NCBI Taxonomy" id="4874"/>
    <lineage>
        <taxon>Eukaryota</taxon>
        <taxon>Fungi</taxon>
        <taxon>Fungi incertae sedis</taxon>
        <taxon>Mucoromycota</taxon>
        <taxon>Glomeromycotina</taxon>
        <taxon>Glomeromycetes</taxon>
        <taxon>Diversisporales</taxon>
        <taxon>Gigasporaceae</taxon>
        <taxon>Gigaspora</taxon>
    </lineage>
</organism>
<dbReference type="Proteomes" id="UP000439903">
    <property type="component" value="Unassembled WGS sequence"/>
</dbReference>
<comment type="caution">
    <text evidence="1">The sequence shown here is derived from an EMBL/GenBank/DDBJ whole genome shotgun (WGS) entry which is preliminary data.</text>
</comment>